<dbReference type="InterPro" id="IPR052999">
    <property type="entry name" value="PTS1_Protein"/>
</dbReference>
<keyword evidence="2" id="KW-1185">Reference proteome</keyword>
<evidence type="ECO:0000313" key="2">
    <source>
        <dbReference type="Proteomes" id="UP000191612"/>
    </source>
</evidence>
<dbReference type="AlphaFoldDB" id="A0A1V6QLS3"/>
<dbReference type="EMBL" id="MDYO01000061">
    <property type="protein sequence ID" value="OQD90159.1"/>
    <property type="molecule type" value="Genomic_DNA"/>
</dbReference>
<comment type="caution">
    <text evidence="1">The sequence shown here is derived from an EMBL/GenBank/DDBJ whole genome shotgun (WGS) entry which is preliminary data.</text>
</comment>
<protein>
    <recommendedName>
        <fullName evidence="3">Carboxymuconolactone decarboxylase-like domain-containing protein</fullName>
    </recommendedName>
</protein>
<organism evidence="1 2">
    <name type="scientific">Penicillium solitum</name>
    <dbReference type="NCBI Taxonomy" id="60172"/>
    <lineage>
        <taxon>Eukaryota</taxon>
        <taxon>Fungi</taxon>
        <taxon>Dikarya</taxon>
        <taxon>Ascomycota</taxon>
        <taxon>Pezizomycotina</taxon>
        <taxon>Eurotiomycetes</taxon>
        <taxon>Eurotiomycetidae</taxon>
        <taxon>Eurotiales</taxon>
        <taxon>Aspergillaceae</taxon>
        <taxon>Penicillium</taxon>
    </lineage>
</organism>
<name>A0A1V6QLS3_9EURO</name>
<accession>A0A1V6QLS3</accession>
<proteinExistence type="predicted"/>
<dbReference type="InterPro" id="IPR029032">
    <property type="entry name" value="AhpD-like"/>
</dbReference>
<dbReference type="Gene3D" id="1.20.1290.10">
    <property type="entry name" value="AhpD-like"/>
    <property type="match status" value="1"/>
</dbReference>
<evidence type="ECO:0000313" key="1">
    <source>
        <dbReference type="EMBL" id="OQD90159.1"/>
    </source>
</evidence>
<evidence type="ECO:0008006" key="3">
    <source>
        <dbReference type="Google" id="ProtNLM"/>
    </source>
</evidence>
<reference evidence="2" key="1">
    <citation type="journal article" date="2017" name="Nat. Microbiol.">
        <title>Global analysis of biosynthetic gene clusters reveals vast potential of secondary metabolite production in Penicillium species.</title>
        <authorList>
            <person name="Nielsen J.C."/>
            <person name="Grijseels S."/>
            <person name="Prigent S."/>
            <person name="Ji B."/>
            <person name="Dainat J."/>
            <person name="Nielsen K.F."/>
            <person name="Frisvad J.C."/>
            <person name="Workman M."/>
            <person name="Nielsen J."/>
        </authorList>
    </citation>
    <scope>NUCLEOTIDE SEQUENCE [LARGE SCALE GENOMIC DNA]</scope>
    <source>
        <strain evidence="2">IBT 29525</strain>
    </source>
</reference>
<dbReference type="PANTHER" id="PTHR28180">
    <property type="entry name" value="CONSERVED MITOCHONDRIAL PROTEIN-RELATED"/>
    <property type="match status" value="1"/>
</dbReference>
<sequence length="174" mass="19628">MKRKKWLKEAILRTSILYGVPRSLQALLPLFAIVPDDRIDASGPRWSSLNHPDADLQRKEPTKQCFDTLWTEPAAQGMRGKLFKYQPDLYLLNPETIYEHWISEDSILNPIETQMCNVAAIICSNAPLQALWHTKGLIRHWGSVYQAKFVHDLALAIAKANGCTTGDITAVDSI</sequence>
<dbReference type="SUPFAM" id="SSF69118">
    <property type="entry name" value="AhpD-like"/>
    <property type="match status" value="1"/>
</dbReference>
<dbReference type="Proteomes" id="UP000191612">
    <property type="component" value="Unassembled WGS sequence"/>
</dbReference>
<dbReference type="STRING" id="60172.A0A1V6QLS3"/>
<gene>
    <name evidence="1" type="ORF">PENSOL_c061G07424</name>
</gene>